<dbReference type="InterPro" id="IPR011764">
    <property type="entry name" value="Biotin_carboxylation_dom"/>
</dbReference>
<accession>A0A0P8YSL4</accession>
<evidence type="ECO:0000256" key="1">
    <source>
        <dbReference type="ARBA" id="ARBA00003761"/>
    </source>
</evidence>
<evidence type="ECO:0000256" key="13">
    <source>
        <dbReference type="RuleBase" id="RU365063"/>
    </source>
</evidence>
<comment type="caution">
    <text evidence="16">The sequence shown here is derived from an EMBL/GenBank/DDBJ whole genome shotgun (WGS) entry which is preliminary data.</text>
</comment>
<dbReference type="FunFam" id="3.40.50.20:FF:000010">
    <property type="entry name" value="Propionyl-CoA carboxylase subunit alpha"/>
    <property type="match status" value="1"/>
</dbReference>
<dbReference type="GO" id="GO:0046872">
    <property type="term" value="F:metal ion binding"/>
    <property type="evidence" value="ECO:0007669"/>
    <property type="project" value="UniProtKB-KW"/>
</dbReference>
<evidence type="ECO:0000313" key="17">
    <source>
        <dbReference type="Proteomes" id="UP000050326"/>
    </source>
</evidence>
<keyword evidence="13" id="KW-0275">Fatty acid biosynthesis</keyword>
<comment type="function">
    <text evidence="1 13">This protein is a component of the acetyl coenzyme A carboxylase complex; first, biotin carboxylase catalyzes the carboxylation of the carrier protein and then the transcarboxylase transfers the carboxyl group to form malonyl-CoA.</text>
</comment>
<evidence type="ECO:0000256" key="3">
    <source>
        <dbReference type="ARBA" id="ARBA00011750"/>
    </source>
</evidence>
<evidence type="ECO:0000313" key="16">
    <source>
        <dbReference type="EMBL" id="KPU42670.1"/>
    </source>
</evidence>
<dbReference type="GO" id="GO:2001295">
    <property type="term" value="P:malonyl-CoA biosynthetic process"/>
    <property type="evidence" value="ECO:0007669"/>
    <property type="project" value="UniProtKB-UniPathway"/>
</dbReference>
<dbReference type="PROSITE" id="PS50979">
    <property type="entry name" value="BC"/>
    <property type="match status" value="1"/>
</dbReference>
<dbReference type="InterPro" id="IPR051602">
    <property type="entry name" value="ACC_Biotin_Carboxylase"/>
</dbReference>
<dbReference type="PROSITE" id="PS50975">
    <property type="entry name" value="ATP_GRASP"/>
    <property type="match status" value="1"/>
</dbReference>
<dbReference type="PANTHER" id="PTHR48095:SF2">
    <property type="entry name" value="BIOTIN CARBOXYLASE, CHLOROPLASTIC"/>
    <property type="match status" value="1"/>
</dbReference>
<dbReference type="InterPro" id="IPR016185">
    <property type="entry name" value="PreATP-grasp_dom_sf"/>
</dbReference>
<dbReference type="EMBL" id="LKET01000062">
    <property type="protein sequence ID" value="KPU42670.1"/>
    <property type="molecule type" value="Genomic_DNA"/>
</dbReference>
<dbReference type="PROSITE" id="PS00866">
    <property type="entry name" value="CPSASE_1"/>
    <property type="match status" value="1"/>
</dbReference>
<dbReference type="GO" id="GO:0005524">
    <property type="term" value="F:ATP binding"/>
    <property type="evidence" value="ECO:0007669"/>
    <property type="project" value="UniProtKB-UniRule"/>
</dbReference>
<evidence type="ECO:0000256" key="8">
    <source>
        <dbReference type="ARBA" id="ARBA00022840"/>
    </source>
</evidence>
<dbReference type="EC" id="6.3.4.14" evidence="4 13"/>
<evidence type="ECO:0000256" key="9">
    <source>
        <dbReference type="ARBA" id="ARBA00022842"/>
    </source>
</evidence>
<dbReference type="STRING" id="36849.OXPF_38470"/>
<dbReference type="Pfam" id="PF02785">
    <property type="entry name" value="Biotin_carb_C"/>
    <property type="match status" value="1"/>
</dbReference>
<dbReference type="Pfam" id="PF02786">
    <property type="entry name" value="CPSase_L_D2"/>
    <property type="match status" value="1"/>
</dbReference>
<dbReference type="InterPro" id="IPR011761">
    <property type="entry name" value="ATP-grasp"/>
</dbReference>
<keyword evidence="8 12" id="KW-0067">ATP-binding</keyword>
<reference evidence="16 17" key="1">
    <citation type="submission" date="2015-09" db="EMBL/GenBank/DDBJ databases">
        <title>Genome sequence of Oxobacter pfennigii DSM 3222.</title>
        <authorList>
            <person name="Poehlein A."/>
            <person name="Bengelsdorf F.R."/>
            <person name="Schiel-Bengelsdorf B."/>
            <person name="Duerre P."/>
            <person name="Daniel R."/>
        </authorList>
    </citation>
    <scope>NUCLEOTIDE SEQUENCE [LARGE SCALE GENOMIC DNA]</scope>
    <source>
        <strain evidence="16 17">DSM 3222</strain>
    </source>
</reference>
<dbReference type="Proteomes" id="UP000050326">
    <property type="component" value="Unassembled WGS sequence"/>
</dbReference>
<keyword evidence="9" id="KW-0460">Magnesium</keyword>
<keyword evidence="6" id="KW-0479">Metal-binding</keyword>
<dbReference type="GO" id="GO:0004075">
    <property type="term" value="F:biotin carboxylase activity"/>
    <property type="evidence" value="ECO:0007669"/>
    <property type="project" value="UniProtKB-EC"/>
</dbReference>
<dbReference type="PANTHER" id="PTHR48095">
    <property type="entry name" value="PYRUVATE CARBOXYLASE SUBUNIT A"/>
    <property type="match status" value="1"/>
</dbReference>
<dbReference type="InterPro" id="IPR011054">
    <property type="entry name" value="Rudment_hybrid_motif"/>
</dbReference>
<evidence type="ECO:0000256" key="4">
    <source>
        <dbReference type="ARBA" id="ARBA00013263"/>
    </source>
</evidence>
<dbReference type="UniPathway" id="UPA00655">
    <property type="reaction ID" value="UER00711"/>
</dbReference>
<keyword evidence="13" id="KW-0276">Fatty acid metabolism</keyword>
<protein>
    <recommendedName>
        <fullName evidence="4 13">Biotin carboxylase</fullName>
        <ecNumber evidence="4 13">6.3.4.14</ecNumber>
    </recommendedName>
    <alternativeName>
        <fullName evidence="13">Acetyl-coenzyme A carboxylase biotin carboxylase subunit A</fullName>
    </alternativeName>
</protein>
<dbReference type="OrthoDB" id="9807469at2"/>
<dbReference type="NCBIfam" id="NF006367">
    <property type="entry name" value="PRK08591.1"/>
    <property type="match status" value="1"/>
</dbReference>
<dbReference type="SUPFAM" id="SSF52440">
    <property type="entry name" value="PreATP-grasp domain"/>
    <property type="match status" value="1"/>
</dbReference>
<comment type="catalytic activity">
    <reaction evidence="11 13">
        <text>N(6)-biotinyl-L-lysyl-[protein] + hydrogencarbonate + ATP = N(6)-carboxybiotinyl-L-lysyl-[protein] + ADP + phosphate + H(+)</text>
        <dbReference type="Rhea" id="RHEA:13501"/>
        <dbReference type="Rhea" id="RHEA-COMP:10505"/>
        <dbReference type="Rhea" id="RHEA-COMP:10506"/>
        <dbReference type="ChEBI" id="CHEBI:15378"/>
        <dbReference type="ChEBI" id="CHEBI:17544"/>
        <dbReference type="ChEBI" id="CHEBI:30616"/>
        <dbReference type="ChEBI" id="CHEBI:43474"/>
        <dbReference type="ChEBI" id="CHEBI:83144"/>
        <dbReference type="ChEBI" id="CHEBI:83145"/>
        <dbReference type="ChEBI" id="CHEBI:456216"/>
        <dbReference type="EC" id="6.3.4.14"/>
    </reaction>
</comment>
<dbReference type="SUPFAM" id="SSF56059">
    <property type="entry name" value="Glutathione synthetase ATP-binding domain-like"/>
    <property type="match status" value="1"/>
</dbReference>
<keyword evidence="13" id="KW-0444">Lipid biosynthesis</keyword>
<evidence type="ECO:0000259" key="15">
    <source>
        <dbReference type="PROSITE" id="PS50979"/>
    </source>
</evidence>
<evidence type="ECO:0000256" key="11">
    <source>
        <dbReference type="ARBA" id="ARBA00048600"/>
    </source>
</evidence>
<dbReference type="PATRIC" id="fig|36849.3.peg.4065"/>
<keyword evidence="5 13" id="KW-0436">Ligase</keyword>
<dbReference type="InterPro" id="IPR004549">
    <property type="entry name" value="Acetyl_CoA_COase_biotin_COase"/>
</dbReference>
<organism evidence="16 17">
    <name type="scientific">Oxobacter pfennigii</name>
    <dbReference type="NCBI Taxonomy" id="36849"/>
    <lineage>
        <taxon>Bacteria</taxon>
        <taxon>Bacillati</taxon>
        <taxon>Bacillota</taxon>
        <taxon>Clostridia</taxon>
        <taxon>Eubacteriales</taxon>
        <taxon>Clostridiaceae</taxon>
        <taxon>Oxobacter</taxon>
    </lineage>
</organism>
<dbReference type="NCBIfam" id="TIGR00514">
    <property type="entry name" value="accC"/>
    <property type="match status" value="1"/>
</dbReference>
<dbReference type="InterPro" id="IPR005481">
    <property type="entry name" value="BC-like_N"/>
</dbReference>
<feature type="domain" description="Biotin carboxylation" evidence="15">
    <location>
        <begin position="1"/>
        <end position="446"/>
    </location>
</feature>
<keyword evidence="13" id="KW-0443">Lipid metabolism</keyword>
<evidence type="ECO:0000256" key="5">
    <source>
        <dbReference type="ARBA" id="ARBA00022598"/>
    </source>
</evidence>
<evidence type="ECO:0000256" key="10">
    <source>
        <dbReference type="ARBA" id="ARBA00023267"/>
    </source>
</evidence>
<dbReference type="NCBIfam" id="NF004085">
    <property type="entry name" value="PRK05586.1"/>
    <property type="match status" value="1"/>
</dbReference>
<evidence type="ECO:0000256" key="12">
    <source>
        <dbReference type="PROSITE-ProRule" id="PRU00409"/>
    </source>
</evidence>
<comment type="pathway">
    <text evidence="2 13">Lipid metabolism; malonyl-CoA biosynthesis; malonyl-CoA from acetyl-CoA: step 1/1.</text>
</comment>
<dbReference type="SUPFAM" id="SSF51246">
    <property type="entry name" value="Rudiment single hybrid motif"/>
    <property type="match status" value="1"/>
</dbReference>
<dbReference type="FunFam" id="3.30.470.20:FF:000028">
    <property type="entry name" value="Methylcrotonoyl-CoA carboxylase subunit alpha, mitochondrial"/>
    <property type="match status" value="1"/>
</dbReference>
<dbReference type="AlphaFoldDB" id="A0A0P8YSL4"/>
<dbReference type="FunFam" id="3.30.1490.20:FF:000018">
    <property type="entry name" value="Biotin carboxylase"/>
    <property type="match status" value="1"/>
</dbReference>
<dbReference type="GO" id="GO:0006633">
    <property type="term" value="P:fatty acid biosynthetic process"/>
    <property type="evidence" value="ECO:0007669"/>
    <property type="project" value="UniProtKB-KW"/>
</dbReference>
<evidence type="ECO:0000256" key="2">
    <source>
        <dbReference type="ARBA" id="ARBA00004956"/>
    </source>
</evidence>
<keyword evidence="10 13" id="KW-0092">Biotin</keyword>
<dbReference type="InterPro" id="IPR005482">
    <property type="entry name" value="Biotin_COase_C"/>
</dbReference>
<dbReference type="InterPro" id="IPR005479">
    <property type="entry name" value="CPAse_ATP-bd"/>
</dbReference>
<dbReference type="PROSITE" id="PS00867">
    <property type="entry name" value="CPSASE_2"/>
    <property type="match status" value="1"/>
</dbReference>
<evidence type="ECO:0000256" key="6">
    <source>
        <dbReference type="ARBA" id="ARBA00022723"/>
    </source>
</evidence>
<evidence type="ECO:0000256" key="7">
    <source>
        <dbReference type="ARBA" id="ARBA00022741"/>
    </source>
</evidence>
<dbReference type="Pfam" id="PF00289">
    <property type="entry name" value="Biotin_carb_N"/>
    <property type="match status" value="1"/>
</dbReference>
<keyword evidence="17" id="KW-1185">Reference proteome</keyword>
<name>A0A0P8YSL4_9CLOT</name>
<comment type="subunit">
    <text evidence="3 13">Acetyl-CoA carboxylase is a heterohexamer of biotin carboxyl carrier protein, biotin carboxylase and the two subunits of carboxyl transferase in a 2:2 complex.</text>
</comment>
<keyword evidence="7 12" id="KW-0547">Nucleotide-binding</keyword>
<sequence>MFKKILVANRGEIAVRVIRTCREMGIKTVAIYSEADKESMHRYLADESVCIGPAQPLKSYLNIPAIIEAAKATACDALHPGFGFLSENAEFARLCDEKGIKFIGPTGEHIEKMGNKSYARKIMIENRVPVVPGSDGIVNDAKKGLKVAREIGYPVIIKASSGGGGKGMRIANDDDEFDKYFIMCQAEAKSSFNDASVYVEKYVLSPKHIEFQILADSYGNIVYLGERDCSIQRKHQKMIEEAPSVTLNENLRKYMGEAAISAARAVGYVNAGTIEFLVDKDNNFYFMEMNTRIQVEHPVTEYVTGIDIVKEQIRVASGQKLSLCQKDIKLQGHSIECRINAEDVKADFRPCPGTIISYHAPGGFGVRVDSSAYEGYTIPPFYDSMIAKLIVWGTDRNDAINRMKRALGEFIIDGVDTNIEFQLQILNSKDFVEGKFDTSFISNFNA</sequence>
<evidence type="ECO:0000259" key="14">
    <source>
        <dbReference type="PROSITE" id="PS50975"/>
    </source>
</evidence>
<dbReference type="Gene3D" id="3.30.470.20">
    <property type="entry name" value="ATP-grasp fold, B domain"/>
    <property type="match status" value="1"/>
</dbReference>
<dbReference type="RefSeq" id="WP_054876807.1">
    <property type="nucleotide sequence ID" value="NZ_LKET01000062.1"/>
</dbReference>
<proteinExistence type="predicted"/>
<dbReference type="SMART" id="SM00878">
    <property type="entry name" value="Biotin_carb_C"/>
    <property type="match status" value="1"/>
</dbReference>
<gene>
    <name evidence="16" type="primary">accC</name>
    <name evidence="16" type="ORF">OXPF_38470</name>
</gene>
<feature type="domain" description="ATP-grasp" evidence="14">
    <location>
        <begin position="120"/>
        <end position="317"/>
    </location>
</feature>